<keyword evidence="3" id="KW-0998">Cell outer membrane</keyword>
<evidence type="ECO:0008006" key="5">
    <source>
        <dbReference type="Google" id="ProtNLM"/>
    </source>
</evidence>
<evidence type="ECO:0000256" key="2">
    <source>
        <dbReference type="ARBA" id="ARBA00023136"/>
    </source>
</evidence>
<proteinExistence type="predicted"/>
<feature type="non-terminal residue" evidence="4">
    <location>
        <position position="1"/>
    </location>
</feature>
<dbReference type="GO" id="GO:0009279">
    <property type="term" value="C:cell outer membrane"/>
    <property type="evidence" value="ECO:0007669"/>
    <property type="project" value="UniProtKB-SubCell"/>
</dbReference>
<name>A0A382D3S5_9ZZZZ</name>
<dbReference type="InterPro" id="IPR036942">
    <property type="entry name" value="Beta-barrel_TonB_sf"/>
</dbReference>
<sequence length="69" mass="7308">AGSGDIDSDLSTDVVALLDFSAEVSISTSSRLFFNMNNIFNNHPVAAARPAGVRPTMPRNIVAGFKITI</sequence>
<organism evidence="4">
    <name type="scientific">marine metagenome</name>
    <dbReference type="NCBI Taxonomy" id="408172"/>
    <lineage>
        <taxon>unclassified sequences</taxon>
        <taxon>metagenomes</taxon>
        <taxon>ecological metagenomes</taxon>
    </lineage>
</organism>
<dbReference type="Gene3D" id="2.40.170.20">
    <property type="entry name" value="TonB-dependent receptor, beta-barrel domain"/>
    <property type="match status" value="1"/>
</dbReference>
<protein>
    <recommendedName>
        <fullName evidence="5">TonB-dependent receptor-like beta-barrel domain-containing protein</fullName>
    </recommendedName>
</protein>
<accession>A0A382D3S5</accession>
<keyword evidence="2" id="KW-0472">Membrane</keyword>
<evidence type="ECO:0000256" key="3">
    <source>
        <dbReference type="ARBA" id="ARBA00023237"/>
    </source>
</evidence>
<comment type="subcellular location">
    <subcellularLocation>
        <location evidence="1">Cell outer membrane</location>
    </subcellularLocation>
</comment>
<dbReference type="AlphaFoldDB" id="A0A382D3S5"/>
<evidence type="ECO:0000313" key="4">
    <source>
        <dbReference type="EMBL" id="SVB32965.1"/>
    </source>
</evidence>
<evidence type="ECO:0000256" key="1">
    <source>
        <dbReference type="ARBA" id="ARBA00004442"/>
    </source>
</evidence>
<dbReference type="EMBL" id="UINC01037454">
    <property type="protein sequence ID" value="SVB32965.1"/>
    <property type="molecule type" value="Genomic_DNA"/>
</dbReference>
<dbReference type="SUPFAM" id="SSF56935">
    <property type="entry name" value="Porins"/>
    <property type="match status" value="1"/>
</dbReference>
<reference evidence="4" key="1">
    <citation type="submission" date="2018-05" db="EMBL/GenBank/DDBJ databases">
        <authorList>
            <person name="Lanie J.A."/>
            <person name="Ng W.-L."/>
            <person name="Kazmierczak K.M."/>
            <person name="Andrzejewski T.M."/>
            <person name="Davidsen T.M."/>
            <person name="Wayne K.J."/>
            <person name="Tettelin H."/>
            <person name="Glass J.I."/>
            <person name="Rusch D."/>
            <person name="Podicherti R."/>
            <person name="Tsui H.-C.T."/>
            <person name="Winkler M.E."/>
        </authorList>
    </citation>
    <scope>NUCLEOTIDE SEQUENCE</scope>
</reference>
<gene>
    <name evidence="4" type="ORF">METZ01_LOCUS185819</name>
</gene>